<dbReference type="AlphaFoldDB" id="A0A1I4G301"/>
<dbReference type="SUPFAM" id="SSF50475">
    <property type="entry name" value="FMN-binding split barrel"/>
    <property type="match status" value="1"/>
</dbReference>
<evidence type="ECO:0000313" key="1">
    <source>
        <dbReference type="EMBL" id="SFL23607.1"/>
    </source>
</evidence>
<keyword evidence="2" id="KW-1185">Reference proteome</keyword>
<dbReference type="RefSeq" id="WP_089870187.1">
    <property type="nucleotide sequence ID" value="NZ_FOTC01000003.1"/>
</dbReference>
<evidence type="ECO:0008006" key="3">
    <source>
        <dbReference type="Google" id="ProtNLM"/>
    </source>
</evidence>
<reference evidence="2" key="1">
    <citation type="submission" date="2016-10" db="EMBL/GenBank/DDBJ databases">
        <authorList>
            <person name="Varghese N."/>
            <person name="Submissions S."/>
        </authorList>
    </citation>
    <scope>NUCLEOTIDE SEQUENCE [LARGE SCALE GENOMIC DNA]</scope>
    <source>
        <strain evidence="2">CGMCC 1.7738</strain>
    </source>
</reference>
<proteinExistence type="predicted"/>
<dbReference type="InterPro" id="IPR024747">
    <property type="entry name" value="Pyridox_Oxase-rel"/>
</dbReference>
<accession>A0A1I4G301</accession>
<dbReference type="Pfam" id="PF12900">
    <property type="entry name" value="Pyridox_ox_2"/>
    <property type="match status" value="1"/>
</dbReference>
<protein>
    <recommendedName>
        <fullName evidence="3">Pyridoxamine 5'-phosphate oxidase</fullName>
    </recommendedName>
</protein>
<dbReference type="Gene3D" id="2.30.110.10">
    <property type="entry name" value="Electron Transport, Fmn-binding Protein, Chain A"/>
    <property type="match status" value="1"/>
</dbReference>
<gene>
    <name evidence="1" type="ORF">SAMN04487950_2971</name>
</gene>
<name>A0A1I4G301_9EURY</name>
<dbReference type="Proteomes" id="UP000199607">
    <property type="component" value="Unassembled WGS sequence"/>
</dbReference>
<dbReference type="EMBL" id="FOTC01000003">
    <property type="protein sequence ID" value="SFL23607.1"/>
    <property type="molecule type" value="Genomic_DNA"/>
</dbReference>
<sequence length="147" mass="16145">MRHIDYTYTAGMSDDEIHERLRSHEMGVLSLRQGDDALGLPVAHYYDGKQLYLRLCERPGGSKSDAVAATAAASFVVTGGETSEESWSIVLRGPLVAVDDELSDAVLNEWFAPVRLFDEAVEDVVPTVYRMEIRNVGGRRSCGPLTA</sequence>
<dbReference type="InterPro" id="IPR012349">
    <property type="entry name" value="Split_barrel_FMN-bd"/>
</dbReference>
<organism evidence="1 2">
    <name type="scientific">Halogranum rubrum</name>
    <dbReference type="NCBI Taxonomy" id="553466"/>
    <lineage>
        <taxon>Archaea</taxon>
        <taxon>Methanobacteriati</taxon>
        <taxon>Methanobacteriota</taxon>
        <taxon>Stenosarchaea group</taxon>
        <taxon>Halobacteria</taxon>
        <taxon>Halobacteriales</taxon>
        <taxon>Haloferacaceae</taxon>
    </lineage>
</organism>
<evidence type="ECO:0000313" key="2">
    <source>
        <dbReference type="Proteomes" id="UP000199607"/>
    </source>
</evidence>